<dbReference type="FunFam" id="3.20.20.140:FF:000007">
    <property type="entry name" value="Imidazolonepropionase"/>
    <property type="match status" value="1"/>
</dbReference>
<dbReference type="Gene3D" id="2.30.40.10">
    <property type="entry name" value="Urease, subunit C, domain 1"/>
    <property type="match status" value="1"/>
</dbReference>
<keyword evidence="10" id="KW-0408">Iron</keyword>
<evidence type="ECO:0000256" key="4">
    <source>
        <dbReference type="ARBA" id="ARBA00012864"/>
    </source>
</evidence>
<dbReference type="InterPro" id="IPR006680">
    <property type="entry name" value="Amidohydro-rel"/>
</dbReference>
<keyword evidence="9" id="KW-0862">Zinc</keyword>
<dbReference type="InterPro" id="IPR032466">
    <property type="entry name" value="Metal_Hydrolase"/>
</dbReference>
<comment type="caution">
    <text evidence="12">The sequence shown here is derived from an EMBL/GenBank/DDBJ whole genome shotgun (WGS) entry which is preliminary data.</text>
</comment>
<dbReference type="Proteomes" id="UP001165121">
    <property type="component" value="Unassembled WGS sequence"/>
</dbReference>
<dbReference type="SUPFAM" id="SSF51556">
    <property type="entry name" value="Metallo-dependent hydrolases"/>
    <property type="match status" value="1"/>
</dbReference>
<evidence type="ECO:0000256" key="3">
    <source>
        <dbReference type="ARBA" id="ARBA00008002"/>
    </source>
</evidence>
<protein>
    <recommendedName>
        <fullName evidence="5">Probable imidazolonepropionase</fullName>
        <ecNumber evidence="4">3.5.2.7</ecNumber>
    </recommendedName>
</protein>
<dbReference type="EMBL" id="BSXT01003095">
    <property type="protein sequence ID" value="GMF52507.1"/>
    <property type="molecule type" value="Genomic_DNA"/>
</dbReference>
<evidence type="ECO:0000256" key="5">
    <source>
        <dbReference type="ARBA" id="ARBA00013406"/>
    </source>
</evidence>
<dbReference type="SUPFAM" id="SSF51338">
    <property type="entry name" value="Composite domain of metallo-dependent hydrolases"/>
    <property type="match status" value="1"/>
</dbReference>
<dbReference type="GO" id="GO:0050480">
    <property type="term" value="F:imidazolonepropionase activity"/>
    <property type="evidence" value="ECO:0007669"/>
    <property type="project" value="UniProtKB-EC"/>
</dbReference>
<dbReference type="GO" id="GO:0046872">
    <property type="term" value="F:metal ion binding"/>
    <property type="evidence" value="ECO:0007669"/>
    <property type="project" value="UniProtKB-KW"/>
</dbReference>
<dbReference type="EC" id="3.5.2.7" evidence="4"/>
<evidence type="ECO:0000313" key="12">
    <source>
        <dbReference type="EMBL" id="GMF52507.1"/>
    </source>
</evidence>
<dbReference type="CDD" id="cd01296">
    <property type="entry name" value="Imidazolone-5PH"/>
    <property type="match status" value="1"/>
</dbReference>
<evidence type="ECO:0000313" key="13">
    <source>
        <dbReference type="Proteomes" id="UP001165121"/>
    </source>
</evidence>
<dbReference type="GO" id="GO:0019556">
    <property type="term" value="P:L-histidine catabolic process to glutamate and formamide"/>
    <property type="evidence" value="ECO:0007669"/>
    <property type="project" value="InterPro"/>
</dbReference>
<dbReference type="InterPro" id="IPR011059">
    <property type="entry name" value="Metal-dep_hydrolase_composite"/>
</dbReference>
<comment type="pathway">
    <text evidence="2">Amino-acid degradation; L-histidine degradation into L-glutamate; N-formimidoyl-L-glutamate from L-histidine: step 3/3.</text>
</comment>
<dbReference type="PANTHER" id="PTHR42752">
    <property type="entry name" value="IMIDAZOLONEPROPIONASE"/>
    <property type="match status" value="1"/>
</dbReference>
<evidence type="ECO:0000256" key="1">
    <source>
        <dbReference type="ARBA" id="ARBA00000853"/>
    </source>
</evidence>
<dbReference type="InterPro" id="IPR005920">
    <property type="entry name" value="HutI"/>
</dbReference>
<dbReference type="Gene3D" id="3.20.20.140">
    <property type="entry name" value="Metal-dependent hydrolases"/>
    <property type="match status" value="1"/>
</dbReference>
<evidence type="ECO:0000256" key="6">
    <source>
        <dbReference type="ARBA" id="ARBA00022723"/>
    </source>
</evidence>
<keyword evidence="13" id="KW-1185">Reference proteome</keyword>
<dbReference type="OrthoDB" id="194468at2759"/>
<evidence type="ECO:0000256" key="10">
    <source>
        <dbReference type="ARBA" id="ARBA00023004"/>
    </source>
</evidence>
<name>A0A9W6Y5G3_9STRA</name>
<organism evidence="12 13">
    <name type="scientific">Phytophthora fragariaefolia</name>
    <dbReference type="NCBI Taxonomy" id="1490495"/>
    <lineage>
        <taxon>Eukaryota</taxon>
        <taxon>Sar</taxon>
        <taxon>Stramenopiles</taxon>
        <taxon>Oomycota</taxon>
        <taxon>Peronosporomycetes</taxon>
        <taxon>Peronosporales</taxon>
        <taxon>Peronosporaceae</taxon>
        <taxon>Phytophthora</taxon>
    </lineage>
</organism>
<comment type="similarity">
    <text evidence="3">Belongs to the metallo-dependent hydrolases superfamily. HutI family.</text>
</comment>
<dbReference type="NCBIfam" id="TIGR01224">
    <property type="entry name" value="hutI"/>
    <property type="match status" value="1"/>
</dbReference>
<evidence type="ECO:0000256" key="9">
    <source>
        <dbReference type="ARBA" id="ARBA00022833"/>
    </source>
</evidence>
<evidence type="ECO:0000256" key="7">
    <source>
        <dbReference type="ARBA" id="ARBA00022801"/>
    </source>
</evidence>
<evidence type="ECO:0000259" key="11">
    <source>
        <dbReference type="Pfam" id="PF01979"/>
    </source>
</evidence>
<feature type="domain" description="Amidohydrolase-related" evidence="11">
    <location>
        <begin position="140"/>
        <end position="486"/>
    </location>
</feature>
<keyword evidence="8" id="KW-0369">Histidine metabolism</keyword>
<gene>
    <name evidence="12" type="ORF">Pfra01_002151700</name>
</gene>
<evidence type="ECO:0000256" key="2">
    <source>
        <dbReference type="ARBA" id="ARBA00004758"/>
    </source>
</evidence>
<accession>A0A9W6Y5G3</accession>
<keyword evidence="7" id="KW-0378">Hydrolase</keyword>
<dbReference type="AlphaFoldDB" id="A0A9W6Y5G3"/>
<sequence>MGNGDEERNALKYASDWSSAADPLQHPRGWVHVGVWCPRFDAPFAHLRPPTSRPPAAASMSSFRLRIANARQIVQVCAHGEPFKAGAAQKDLAVLENASLVVDQAGKIASVGPAADVDKWLSAQPQPVTFEKDVDARDLVVLPGFVDAHTHPVWSGNRVNEFAMKLAGATYMEVHESGGGINNTVRHTKKSSEAELSALLRTRLDRMLRCGTTLIEAKSGYGLETDTELKMLRILHAASTGDDAHPVEIVSNYLGGHSVPDGMTAAAATEDIVSKQIPALVQAKKDGTISPEFIDVFCEKGVFEHDDTRRILEAGKKAGLDINFHGDEMHPMQSGTMAADLGARAISHCEMLTADDLQAMANHKPEPVFAVLLPTTKFILKLPNPPARDMIAAGVPVALGSDYNPNAHCLSMALTMNMACVQFGMTMTEALVGATINAAASINRSATHGSLEVGKQGDFVLMRATQWEQIIYEMGDPPIEHVVKKGVFYPAL</sequence>
<dbReference type="GO" id="GO:0005737">
    <property type="term" value="C:cytoplasm"/>
    <property type="evidence" value="ECO:0007669"/>
    <property type="project" value="InterPro"/>
</dbReference>
<proteinExistence type="inferred from homology"/>
<evidence type="ECO:0000256" key="8">
    <source>
        <dbReference type="ARBA" id="ARBA00022808"/>
    </source>
</evidence>
<reference evidence="12" key="1">
    <citation type="submission" date="2023-04" db="EMBL/GenBank/DDBJ databases">
        <title>Phytophthora fragariaefolia NBRC 109709.</title>
        <authorList>
            <person name="Ichikawa N."/>
            <person name="Sato H."/>
            <person name="Tonouchi N."/>
        </authorList>
    </citation>
    <scope>NUCLEOTIDE SEQUENCE</scope>
    <source>
        <strain evidence="12">NBRC 109709</strain>
    </source>
</reference>
<comment type="catalytic activity">
    <reaction evidence="1">
        <text>4-imidazolone-5-propanoate + H2O = N-formimidoyl-L-glutamate</text>
        <dbReference type="Rhea" id="RHEA:23660"/>
        <dbReference type="ChEBI" id="CHEBI:15377"/>
        <dbReference type="ChEBI" id="CHEBI:58928"/>
        <dbReference type="ChEBI" id="CHEBI:77893"/>
        <dbReference type="EC" id="3.5.2.7"/>
    </reaction>
</comment>
<dbReference type="PANTHER" id="PTHR42752:SF1">
    <property type="entry name" value="IMIDAZOLONEPROPIONASE-RELATED"/>
    <property type="match status" value="1"/>
</dbReference>
<keyword evidence="6" id="KW-0479">Metal-binding</keyword>
<dbReference type="Pfam" id="PF01979">
    <property type="entry name" value="Amidohydro_1"/>
    <property type="match status" value="1"/>
</dbReference>